<feature type="compositionally biased region" description="Basic and acidic residues" evidence="1">
    <location>
        <begin position="16"/>
        <end position="32"/>
    </location>
</feature>
<protein>
    <submittedName>
        <fullName evidence="2">Uncharacterized protein</fullName>
    </submittedName>
</protein>
<comment type="caution">
    <text evidence="2">The sequence shown here is derived from an EMBL/GenBank/DDBJ whole genome shotgun (WGS) entry which is preliminary data.</text>
</comment>
<feature type="non-terminal residue" evidence="2">
    <location>
        <position position="182"/>
    </location>
</feature>
<reference evidence="2" key="1">
    <citation type="journal article" date="2019" name="Sci. Rep.">
        <title>Draft genome of Tanacetum cinerariifolium, the natural source of mosquito coil.</title>
        <authorList>
            <person name="Yamashiro T."/>
            <person name="Shiraishi A."/>
            <person name="Satake H."/>
            <person name="Nakayama K."/>
        </authorList>
    </citation>
    <scope>NUCLEOTIDE SEQUENCE</scope>
</reference>
<feature type="compositionally biased region" description="Basic and acidic residues" evidence="1">
    <location>
        <begin position="43"/>
        <end position="57"/>
    </location>
</feature>
<evidence type="ECO:0000313" key="2">
    <source>
        <dbReference type="EMBL" id="GFD03866.1"/>
    </source>
</evidence>
<feature type="region of interest" description="Disordered" evidence="1">
    <location>
        <begin position="1"/>
        <end position="57"/>
    </location>
</feature>
<feature type="non-terminal residue" evidence="2">
    <location>
        <position position="1"/>
    </location>
</feature>
<dbReference type="AlphaFoldDB" id="A0A699T4J8"/>
<dbReference type="EMBL" id="BKCJ011207810">
    <property type="protein sequence ID" value="GFD03866.1"/>
    <property type="molecule type" value="Genomic_DNA"/>
</dbReference>
<gene>
    <name evidence="2" type="ORF">Tci_875835</name>
</gene>
<evidence type="ECO:0000256" key="1">
    <source>
        <dbReference type="SAM" id="MobiDB-lite"/>
    </source>
</evidence>
<organism evidence="2">
    <name type="scientific">Tanacetum cinerariifolium</name>
    <name type="common">Dalmatian daisy</name>
    <name type="synonym">Chrysanthemum cinerariifolium</name>
    <dbReference type="NCBI Taxonomy" id="118510"/>
    <lineage>
        <taxon>Eukaryota</taxon>
        <taxon>Viridiplantae</taxon>
        <taxon>Streptophyta</taxon>
        <taxon>Embryophyta</taxon>
        <taxon>Tracheophyta</taxon>
        <taxon>Spermatophyta</taxon>
        <taxon>Magnoliopsida</taxon>
        <taxon>eudicotyledons</taxon>
        <taxon>Gunneridae</taxon>
        <taxon>Pentapetalae</taxon>
        <taxon>asterids</taxon>
        <taxon>campanulids</taxon>
        <taxon>Asterales</taxon>
        <taxon>Asteraceae</taxon>
        <taxon>Asteroideae</taxon>
        <taxon>Anthemideae</taxon>
        <taxon>Anthemidinae</taxon>
        <taxon>Tanacetum</taxon>
    </lineage>
</organism>
<name>A0A699T4J8_TANCI</name>
<proteinExistence type="predicted"/>
<sequence>FSDSKNPQNTDEDAAFEVKDPVFDGKNPESKVHVSPSSSTQTKKHDDKTKREAKGKSFVELQILTNSTNTFSATGPSNTVVSPTHGKYSYMDSSQYPDDLNMPALEDITYSDDEEDGGAKADLSNLETNILVSPILTTIVHKDHPINQIMGDLNLAPQKRSMTRMVKEQGGLHQINNEGFHT</sequence>
<accession>A0A699T4J8</accession>